<dbReference type="PANTHER" id="PTHR10515">
    <property type="entry name" value="THYMIDINE PHOSPHORYLASE"/>
    <property type="match status" value="1"/>
</dbReference>
<comment type="similarity">
    <text evidence="1 7">Belongs to the thymidine/pyrimidine-nucleoside phosphorylase family.</text>
</comment>
<comment type="catalytic activity">
    <reaction evidence="6 7">
        <text>thymidine + phosphate = 2-deoxy-alpha-D-ribose 1-phosphate + thymine</text>
        <dbReference type="Rhea" id="RHEA:16037"/>
        <dbReference type="ChEBI" id="CHEBI:17748"/>
        <dbReference type="ChEBI" id="CHEBI:17821"/>
        <dbReference type="ChEBI" id="CHEBI:43474"/>
        <dbReference type="ChEBI" id="CHEBI:57259"/>
        <dbReference type="EC" id="2.4.2.4"/>
    </reaction>
</comment>
<dbReference type="Proteomes" id="UP000480350">
    <property type="component" value="Unassembled WGS sequence"/>
</dbReference>
<dbReference type="GO" id="GO:0005829">
    <property type="term" value="C:cytosol"/>
    <property type="evidence" value="ECO:0007669"/>
    <property type="project" value="TreeGrafter"/>
</dbReference>
<dbReference type="GO" id="GO:0006206">
    <property type="term" value="P:pyrimidine nucleobase metabolic process"/>
    <property type="evidence" value="ECO:0007669"/>
    <property type="project" value="InterPro"/>
</dbReference>
<dbReference type="InterPro" id="IPR013465">
    <property type="entry name" value="Thymidine_Pase"/>
</dbReference>
<evidence type="ECO:0000313" key="9">
    <source>
        <dbReference type="EMBL" id="MXQ06571.1"/>
    </source>
</evidence>
<dbReference type="NCBIfam" id="NF004490">
    <property type="entry name" value="PRK05820.1"/>
    <property type="match status" value="1"/>
</dbReference>
<dbReference type="Gene3D" id="3.40.1030.10">
    <property type="entry name" value="Nucleoside phosphorylase/phosphoribosyltransferase catalytic domain"/>
    <property type="match status" value="1"/>
</dbReference>
<dbReference type="NCBIfam" id="TIGR02644">
    <property type="entry name" value="Y_phosphoryl"/>
    <property type="match status" value="1"/>
</dbReference>
<keyword evidence="5 7" id="KW-0808">Transferase</keyword>
<dbReference type="InterPro" id="IPR000312">
    <property type="entry name" value="Glycosyl_Trfase_fam3"/>
</dbReference>
<dbReference type="InterPro" id="IPR000053">
    <property type="entry name" value="Thymidine/pyrmidine_PPase"/>
</dbReference>
<keyword evidence="10" id="KW-1185">Reference proteome</keyword>
<dbReference type="EC" id="2.4.2.4" evidence="3 7"/>
<evidence type="ECO:0000256" key="2">
    <source>
        <dbReference type="ARBA" id="ARBA00011738"/>
    </source>
</evidence>
<dbReference type="InterPro" id="IPR017872">
    <property type="entry name" value="Pyrmidine_PPase_CS"/>
</dbReference>
<comment type="caution">
    <text evidence="9">The sequence shown here is derived from an EMBL/GenBank/DDBJ whole genome shotgun (WGS) entry which is preliminary data.</text>
</comment>
<dbReference type="PIRSF" id="PIRSF000478">
    <property type="entry name" value="TP_PyNP"/>
    <property type="match status" value="1"/>
</dbReference>
<dbReference type="Pfam" id="PF07831">
    <property type="entry name" value="PYNP_C"/>
    <property type="match status" value="1"/>
</dbReference>
<evidence type="ECO:0000313" key="10">
    <source>
        <dbReference type="Proteomes" id="UP000480350"/>
    </source>
</evidence>
<keyword evidence="4 7" id="KW-0328">Glycosyltransferase</keyword>
<dbReference type="InterPro" id="IPR017459">
    <property type="entry name" value="Glycosyl_Trfase_fam3_N_dom"/>
</dbReference>
<dbReference type="InterPro" id="IPR036566">
    <property type="entry name" value="PYNP-like_C_sf"/>
</dbReference>
<comment type="function">
    <text evidence="7">The enzymes which catalyze the reversible phosphorolysis of pyrimidine nucleosides are involved in the degradation of these compounds and in their utilization as carbon and energy sources, or in the rescue of pyrimidine bases for nucleotide synthesis.</text>
</comment>
<dbReference type="HAMAP" id="MF_01628">
    <property type="entry name" value="Thymid_phosp"/>
    <property type="match status" value="1"/>
</dbReference>
<dbReference type="AlphaFoldDB" id="A0A7C9MB31"/>
<reference evidence="9 10" key="1">
    <citation type="submission" date="2019-12" db="EMBL/GenBank/DDBJ databases">
        <authorList>
            <person name="Lee S.D."/>
        </authorList>
    </citation>
    <scope>NUCLEOTIDE SEQUENCE [LARGE SCALE GENOMIC DNA]</scope>
    <source>
        <strain evidence="9 10">GH1-50</strain>
    </source>
</reference>
<comment type="pathway">
    <text evidence="7">Pyrimidine metabolism; dTMP biosynthesis via salvage pathway; dTMP from thymine: step 1/2.</text>
</comment>
<evidence type="ECO:0000256" key="1">
    <source>
        <dbReference type="ARBA" id="ARBA00006915"/>
    </source>
</evidence>
<dbReference type="GO" id="GO:0009032">
    <property type="term" value="F:thymidine phosphorylase activity"/>
    <property type="evidence" value="ECO:0007669"/>
    <property type="project" value="UniProtKB-UniRule"/>
</dbReference>
<dbReference type="GO" id="GO:0046104">
    <property type="term" value="P:thymidine metabolic process"/>
    <property type="evidence" value="ECO:0007669"/>
    <property type="project" value="UniProtKB-UniRule"/>
</dbReference>
<evidence type="ECO:0000256" key="7">
    <source>
        <dbReference type="HAMAP-Rule" id="MF_01628"/>
    </source>
</evidence>
<evidence type="ECO:0000256" key="3">
    <source>
        <dbReference type="ARBA" id="ARBA00011892"/>
    </source>
</evidence>
<dbReference type="InterPro" id="IPR018090">
    <property type="entry name" value="Pyrmidine_PPas_bac/euk"/>
</dbReference>
<name>A0A7C9MB31_9RHOB</name>
<proteinExistence type="inferred from homology"/>
<dbReference type="SUPFAM" id="SSF52418">
    <property type="entry name" value="Nucleoside phosphorylase/phosphoribosyltransferase catalytic domain"/>
    <property type="match status" value="1"/>
</dbReference>
<accession>A0A7C9MB31</accession>
<organism evidence="9 10">
    <name type="scientific">Kangsaoukella pontilimi</name>
    <dbReference type="NCBI Taxonomy" id="2691042"/>
    <lineage>
        <taxon>Bacteria</taxon>
        <taxon>Pseudomonadati</taxon>
        <taxon>Pseudomonadota</taxon>
        <taxon>Alphaproteobacteria</taxon>
        <taxon>Rhodobacterales</taxon>
        <taxon>Paracoccaceae</taxon>
        <taxon>Kangsaoukella</taxon>
    </lineage>
</organism>
<feature type="domain" description="Pyrimidine nucleoside phosphorylase C-terminal" evidence="8">
    <location>
        <begin position="345"/>
        <end position="419"/>
    </location>
</feature>
<dbReference type="SMART" id="SM00941">
    <property type="entry name" value="PYNP_C"/>
    <property type="match status" value="1"/>
</dbReference>
<dbReference type="GO" id="GO:0004645">
    <property type="term" value="F:1,4-alpha-oligoglucan phosphorylase activity"/>
    <property type="evidence" value="ECO:0007669"/>
    <property type="project" value="InterPro"/>
</dbReference>
<evidence type="ECO:0000256" key="5">
    <source>
        <dbReference type="ARBA" id="ARBA00022679"/>
    </source>
</evidence>
<dbReference type="SUPFAM" id="SSF47648">
    <property type="entry name" value="Nucleoside phosphorylase/phosphoribosyltransferase N-terminal domain"/>
    <property type="match status" value="1"/>
</dbReference>
<dbReference type="Gene3D" id="3.90.1170.30">
    <property type="entry name" value="Pyrimidine nucleoside phosphorylase-like, C-terminal domain"/>
    <property type="match status" value="1"/>
</dbReference>
<evidence type="ECO:0000256" key="4">
    <source>
        <dbReference type="ARBA" id="ARBA00022676"/>
    </source>
</evidence>
<dbReference type="InterPro" id="IPR035902">
    <property type="entry name" value="Nuc_phospho_transferase"/>
</dbReference>
<dbReference type="Pfam" id="PF00591">
    <property type="entry name" value="Glycos_transf_3"/>
    <property type="match status" value="1"/>
</dbReference>
<dbReference type="FunFam" id="3.40.1030.10:FF:000003">
    <property type="entry name" value="Pyrimidine-nucleoside phosphorylase"/>
    <property type="match status" value="1"/>
</dbReference>
<dbReference type="EMBL" id="WUPT01000001">
    <property type="protein sequence ID" value="MXQ06571.1"/>
    <property type="molecule type" value="Genomic_DNA"/>
</dbReference>
<dbReference type="SUPFAM" id="SSF54680">
    <property type="entry name" value="Pyrimidine nucleoside phosphorylase C-terminal domain"/>
    <property type="match status" value="1"/>
</dbReference>
<dbReference type="PANTHER" id="PTHR10515:SF0">
    <property type="entry name" value="THYMIDINE PHOSPHORYLASE"/>
    <property type="match status" value="1"/>
</dbReference>
<evidence type="ECO:0000259" key="8">
    <source>
        <dbReference type="SMART" id="SM00941"/>
    </source>
</evidence>
<dbReference type="Pfam" id="PF02885">
    <property type="entry name" value="Glycos_trans_3N"/>
    <property type="match status" value="1"/>
</dbReference>
<dbReference type="RefSeq" id="WP_160762501.1">
    <property type="nucleotide sequence ID" value="NZ_WUPT01000001.1"/>
</dbReference>
<evidence type="ECO:0000256" key="6">
    <source>
        <dbReference type="ARBA" id="ARBA00048550"/>
    </source>
</evidence>
<dbReference type="InterPro" id="IPR036320">
    <property type="entry name" value="Glycosyl_Trfase_fam3_N_dom_sf"/>
</dbReference>
<sequence length="433" mass="44447">MDARTIIETLRDGGEPTQAQLNWFAKGLASGAVSDAQAGAFAMAVCLKGLSEEARVALTLAMRDSGDVLSWDLGGPAIDKHSTGGIGDCVSLLLAPMLAAAGAYVPMISGRGLGHTGGTLDKLEAIPGLRTDVTEDQFHRITKAVGCAIVSATADMAPADRRLYAVRDVTSTVESIDLITASILSKKLAAGLDALILDVKTGSGAFMETLEDARALARSLVSTANGAGCRTAALLTDMNQPLVPAAGNALEVVEVMRALSDPRTSRLTDVTLALGAELLCLAGIEADAGKAGAKLLETLTSGKAAEAFGRMVGALGGPSDFIHTWATRLPEANIIRELSAPEAGYVTAIDGHALGMAVVRLGGGRMRDGDRIDPSVGLDEIVSLGQRVEKGAPLLRIHASSDRAAQAAEASLAGAIRLGDAVDAPDLIIERVG</sequence>
<reference evidence="9 10" key="2">
    <citation type="submission" date="2020-03" db="EMBL/GenBank/DDBJ databases">
        <title>Kangsaoukella pontilimi gen. nov., sp. nov., a new member of the family Rhodobacteraceae isolated from a tidal mudflat.</title>
        <authorList>
            <person name="Kim I.S."/>
        </authorList>
    </citation>
    <scope>NUCLEOTIDE SEQUENCE [LARGE SCALE GENOMIC DNA]</scope>
    <source>
        <strain evidence="9 10">GH1-50</strain>
    </source>
</reference>
<protein>
    <recommendedName>
        <fullName evidence="3 7">Thymidine phosphorylase</fullName>
        <ecNumber evidence="3 7">2.4.2.4</ecNumber>
    </recommendedName>
    <alternativeName>
        <fullName evidence="7">TdRPase</fullName>
    </alternativeName>
</protein>
<dbReference type="UniPathway" id="UPA00578">
    <property type="reaction ID" value="UER00638"/>
</dbReference>
<comment type="subunit">
    <text evidence="2 7">Homodimer.</text>
</comment>
<dbReference type="PROSITE" id="PS00647">
    <property type="entry name" value="THYMID_PHOSPHORYLASE"/>
    <property type="match status" value="1"/>
</dbReference>
<dbReference type="InterPro" id="IPR013102">
    <property type="entry name" value="PYNP_C"/>
</dbReference>
<dbReference type="Gene3D" id="1.20.970.10">
    <property type="entry name" value="Transferase, Pyrimidine Nucleoside Phosphorylase, Chain C"/>
    <property type="match status" value="1"/>
</dbReference>
<gene>
    <name evidence="7" type="primary">deoA</name>
    <name evidence="9" type="ORF">GQ651_01800</name>
</gene>